<accession>A0A7R9DA72</accession>
<dbReference type="InterPro" id="IPR024276">
    <property type="entry name" value="CCAP"/>
</dbReference>
<protein>
    <recommendedName>
        <fullName evidence="3">Crustacean cardioactive peptide</fullName>
    </recommendedName>
</protein>
<reference evidence="2" key="1">
    <citation type="submission" date="2020-11" db="EMBL/GenBank/DDBJ databases">
        <authorList>
            <person name="Tran Van P."/>
        </authorList>
    </citation>
    <scope>NUCLEOTIDE SEQUENCE</scope>
</reference>
<name>A0A7R9DA72_TIMCR</name>
<evidence type="ECO:0000256" key="1">
    <source>
        <dbReference type="SAM" id="SignalP"/>
    </source>
</evidence>
<organism evidence="2">
    <name type="scientific">Timema cristinae</name>
    <name type="common">Walking stick</name>
    <dbReference type="NCBI Taxonomy" id="61476"/>
    <lineage>
        <taxon>Eukaryota</taxon>
        <taxon>Metazoa</taxon>
        <taxon>Ecdysozoa</taxon>
        <taxon>Arthropoda</taxon>
        <taxon>Hexapoda</taxon>
        <taxon>Insecta</taxon>
        <taxon>Pterygota</taxon>
        <taxon>Neoptera</taxon>
        <taxon>Polyneoptera</taxon>
        <taxon>Phasmatodea</taxon>
        <taxon>Timematodea</taxon>
        <taxon>Timematoidea</taxon>
        <taxon>Timematidae</taxon>
        <taxon>Timema</taxon>
    </lineage>
</organism>
<feature type="signal peptide" evidence="1">
    <location>
        <begin position="1"/>
        <end position="26"/>
    </location>
</feature>
<evidence type="ECO:0008006" key="3">
    <source>
        <dbReference type="Google" id="ProtNLM"/>
    </source>
</evidence>
<dbReference type="Pfam" id="PF11105">
    <property type="entry name" value="CCAP"/>
    <property type="match status" value="1"/>
</dbReference>
<sequence length="262" mass="28999">MQLLHMVIAGTVVVLLATLGLPLAQADDVIMQKREVDPADMERLLDPKRKRPFCNAFTGCGKKRSDESMGTLVDLNSEPAVEELSRQILSEAKLWEAIQEARIELLRRRQEQVSSTVPALDSKLLLILGEQDEEGLYCQYLLAGSLLYILGEQDEEGLYCQHLLAGSLLYILGEQDDEGLYCQYLLAGSLLYILGEQDEEGGYCQHLLAGSLLYILGEQDEEGGYCQYLLAGSLLYILGDQDEEGLPALACRELTIHTRGAG</sequence>
<keyword evidence="1" id="KW-0732">Signal</keyword>
<dbReference type="AlphaFoldDB" id="A0A7R9DA72"/>
<feature type="chain" id="PRO_5031251473" description="Crustacean cardioactive peptide" evidence="1">
    <location>
        <begin position="27"/>
        <end position="262"/>
    </location>
</feature>
<proteinExistence type="predicted"/>
<dbReference type="EMBL" id="OC321883">
    <property type="protein sequence ID" value="CAD7410843.1"/>
    <property type="molecule type" value="Genomic_DNA"/>
</dbReference>
<gene>
    <name evidence="2" type="ORF">TCEB3V08_LOCUS10667</name>
</gene>
<evidence type="ECO:0000313" key="2">
    <source>
        <dbReference type="EMBL" id="CAD7410843.1"/>
    </source>
</evidence>